<keyword evidence="2" id="KW-1185">Reference proteome</keyword>
<dbReference type="AlphaFoldDB" id="A0A1G9JP92"/>
<name>A0A1G9JP92_9RHOB</name>
<accession>A0A1G9JP92</accession>
<dbReference type="EMBL" id="FNEK01000082">
    <property type="protein sequence ID" value="SDL38813.1"/>
    <property type="molecule type" value="Genomic_DNA"/>
</dbReference>
<sequence>MTEKRLETFKGILAILSLRRCVAAIRRSVPDDLMVDHCSKARPGKAGQAAGLYAQTVANSPKRHAFQSHENSRSIQRHEQGTPRVRHVLNETVGAKPFPGLQEVIVVRGRVAGRVGTRSKLSRLECTDTLAVALPWAERAGILFANHPQSFLWQTTRDVPGQGVPKAAFFHVSKATAARSSFECCTEHDTIRNRGTSMTFGRDLPR</sequence>
<organism evidence="1 2">
    <name type="scientific">Aliiruegeria lutimaris</name>
    <dbReference type="NCBI Taxonomy" id="571298"/>
    <lineage>
        <taxon>Bacteria</taxon>
        <taxon>Pseudomonadati</taxon>
        <taxon>Pseudomonadota</taxon>
        <taxon>Alphaproteobacteria</taxon>
        <taxon>Rhodobacterales</taxon>
        <taxon>Roseobacteraceae</taxon>
        <taxon>Aliiruegeria</taxon>
    </lineage>
</organism>
<dbReference type="Proteomes" id="UP000199382">
    <property type="component" value="Unassembled WGS sequence"/>
</dbReference>
<proteinExistence type="predicted"/>
<evidence type="ECO:0000313" key="1">
    <source>
        <dbReference type="EMBL" id="SDL38813.1"/>
    </source>
</evidence>
<gene>
    <name evidence="1" type="ORF">SAMN04488026_108219</name>
</gene>
<dbReference type="STRING" id="571298.SAMN04488026_108219"/>
<reference evidence="1 2" key="1">
    <citation type="submission" date="2016-10" db="EMBL/GenBank/DDBJ databases">
        <authorList>
            <person name="de Groot N.N."/>
        </authorList>
    </citation>
    <scope>NUCLEOTIDE SEQUENCE [LARGE SCALE GENOMIC DNA]</scope>
    <source>
        <strain evidence="1 2">DSM 25294</strain>
    </source>
</reference>
<protein>
    <submittedName>
        <fullName evidence="1">Uncharacterized protein</fullName>
    </submittedName>
</protein>
<evidence type="ECO:0000313" key="2">
    <source>
        <dbReference type="Proteomes" id="UP000199382"/>
    </source>
</evidence>